<evidence type="ECO:0000256" key="1">
    <source>
        <dbReference type="ARBA" id="ARBA00023118"/>
    </source>
</evidence>
<sequence>MKTTTWLITAKSNLHVGNENNTSYGIIDKAIQREALTDLPCIHSSSLKGAINEYCLHNTDLTPCDRIKIFGADKKKEDTTIKKGNYVFFDAKLLLYPDQQDNEKLYNLTTPEEVLQEFIDRIRLFDAAYNSTPKKLKEELKNKLKLKDDIDFDNEKFKSIRETGGLPIIARNCLENGESANLWYEEILPQETVFYTIILVEEDDILTKHLDGKIVQIGANATIGYGYCRFTKLYEKDENNK</sequence>
<dbReference type="AlphaFoldDB" id="A0A5J4QD77"/>
<dbReference type="InterPro" id="IPR005537">
    <property type="entry name" value="RAMP_III_fam"/>
</dbReference>
<gene>
    <name evidence="3" type="ORF">EZS27_031112</name>
</gene>
<dbReference type="InterPro" id="IPR013410">
    <property type="entry name" value="CRISPR-assoc_RAMP_Cmr4"/>
</dbReference>
<dbReference type="GO" id="GO:0051607">
    <property type="term" value="P:defense response to virus"/>
    <property type="evidence" value="ECO:0007669"/>
    <property type="project" value="UniProtKB-KW"/>
</dbReference>
<dbReference type="PANTHER" id="PTHR36700">
    <property type="entry name" value="CRISPR SYSTEM CMR SUBUNIT CMR4"/>
    <property type="match status" value="1"/>
</dbReference>
<dbReference type="PANTHER" id="PTHR36700:SF1">
    <property type="entry name" value="CRISPR SYSTEM CMR SUBUNIT CMR4"/>
    <property type="match status" value="1"/>
</dbReference>
<evidence type="ECO:0000259" key="2">
    <source>
        <dbReference type="Pfam" id="PF03787"/>
    </source>
</evidence>
<accession>A0A5J4QD77</accession>
<keyword evidence="1" id="KW-0051">Antiviral defense</keyword>
<dbReference type="Pfam" id="PF03787">
    <property type="entry name" value="RAMPs"/>
    <property type="match status" value="1"/>
</dbReference>
<proteinExistence type="predicted"/>
<evidence type="ECO:0000313" key="3">
    <source>
        <dbReference type="EMBL" id="KAA6318934.1"/>
    </source>
</evidence>
<feature type="domain" description="CRISPR type III-associated protein" evidence="2">
    <location>
        <begin position="8"/>
        <end position="229"/>
    </location>
</feature>
<name>A0A5J4QD77_9ZZZZ</name>
<organism evidence="3">
    <name type="scientific">termite gut metagenome</name>
    <dbReference type="NCBI Taxonomy" id="433724"/>
    <lineage>
        <taxon>unclassified sequences</taxon>
        <taxon>metagenomes</taxon>
        <taxon>organismal metagenomes</taxon>
    </lineage>
</organism>
<protein>
    <recommendedName>
        <fullName evidence="2">CRISPR type III-associated protein domain-containing protein</fullName>
    </recommendedName>
</protein>
<comment type="caution">
    <text evidence="3">The sequence shown here is derived from an EMBL/GenBank/DDBJ whole genome shotgun (WGS) entry which is preliminary data.</text>
</comment>
<dbReference type="EMBL" id="SNRY01004040">
    <property type="protein sequence ID" value="KAA6318934.1"/>
    <property type="molecule type" value="Genomic_DNA"/>
</dbReference>
<reference evidence="3" key="1">
    <citation type="submission" date="2019-03" db="EMBL/GenBank/DDBJ databases">
        <title>Single cell metagenomics reveals metabolic interactions within the superorganism composed of flagellate Streblomastix strix and complex community of Bacteroidetes bacteria on its surface.</title>
        <authorList>
            <person name="Treitli S.C."/>
            <person name="Kolisko M."/>
            <person name="Husnik F."/>
            <person name="Keeling P."/>
            <person name="Hampl V."/>
        </authorList>
    </citation>
    <scope>NUCLEOTIDE SEQUENCE</scope>
    <source>
        <strain evidence="3">STM</strain>
    </source>
</reference>